<dbReference type="GO" id="GO:0006974">
    <property type="term" value="P:DNA damage response"/>
    <property type="evidence" value="ECO:0007669"/>
    <property type="project" value="TreeGrafter"/>
</dbReference>
<comment type="similarity">
    <text evidence="1">Belongs to the KIN17 family.</text>
</comment>
<dbReference type="PROSITE" id="PS00028">
    <property type="entry name" value="ZINC_FINGER_C2H2_1"/>
    <property type="match status" value="1"/>
</dbReference>
<dbReference type="Proteomes" id="UP000595140">
    <property type="component" value="Unassembled WGS sequence"/>
</dbReference>
<dbReference type="InterPro" id="IPR013087">
    <property type="entry name" value="Znf_C2H2_type"/>
</dbReference>
<dbReference type="Gene3D" id="2.30.30.140">
    <property type="match status" value="1"/>
</dbReference>
<dbReference type="PANTHER" id="PTHR12805:SF0">
    <property type="entry name" value="DNA_RNA-BINDING PROTEIN KIN17"/>
    <property type="match status" value="1"/>
</dbReference>
<evidence type="ECO:0000313" key="5">
    <source>
        <dbReference type="Proteomes" id="UP000595140"/>
    </source>
</evidence>
<dbReference type="SUPFAM" id="SSF57667">
    <property type="entry name" value="beta-beta-alpha zinc fingers"/>
    <property type="match status" value="1"/>
</dbReference>
<dbReference type="Pfam" id="PF10357">
    <property type="entry name" value="WH_KIN17"/>
    <property type="match status" value="1"/>
</dbReference>
<evidence type="ECO:0000313" key="4">
    <source>
        <dbReference type="EMBL" id="VFQ58734.1"/>
    </source>
</evidence>
<dbReference type="InterPro" id="IPR036236">
    <property type="entry name" value="Znf_C2H2_sf"/>
</dbReference>
<dbReference type="InterPro" id="IPR041330">
    <property type="entry name" value="KN17_SH3"/>
</dbReference>
<dbReference type="Pfam" id="PF25092">
    <property type="entry name" value="SH3_KIN17_C"/>
    <property type="match status" value="1"/>
</dbReference>
<proteinExistence type="inferred from homology"/>
<name>A0A484K4V1_9ASTE</name>
<evidence type="ECO:0000259" key="3">
    <source>
        <dbReference type="PROSITE" id="PS00028"/>
    </source>
</evidence>
<dbReference type="CDD" id="cd13155">
    <property type="entry name" value="KOW_KIN17"/>
    <property type="match status" value="1"/>
</dbReference>
<dbReference type="AlphaFoldDB" id="A0A484K4V1"/>
<organism evidence="4 5">
    <name type="scientific">Cuscuta campestris</name>
    <dbReference type="NCBI Taxonomy" id="132261"/>
    <lineage>
        <taxon>Eukaryota</taxon>
        <taxon>Viridiplantae</taxon>
        <taxon>Streptophyta</taxon>
        <taxon>Embryophyta</taxon>
        <taxon>Tracheophyta</taxon>
        <taxon>Spermatophyta</taxon>
        <taxon>Magnoliopsida</taxon>
        <taxon>eudicotyledons</taxon>
        <taxon>Gunneridae</taxon>
        <taxon>Pentapetalae</taxon>
        <taxon>asterids</taxon>
        <taxon>lamiids</taxon>
        <taxon>Solanales</taxon>
        <taxon>Convolvulaceae</taxon>
        <taxon>Cuscuteae</taxon>
        <taxon>Cuscuta</taxon>
        <taxon>Cuscuta subgen. Grammica</taxon>
        <taxon>Cuscuta sect. Cleistogrammica</taxon>
    </lineage>
</organism>
<dbReference type="InterPro" id="IPR038254">
    <property type="entry name" value="KIN17_WH-like_sf"/>
</dbReference>
<evidence type="ECO:0000256" key="2">
    <source>
        <dbReference type="SAM" id="MobiDB-lite"/>
    </source>
</evidence>
<evidence type="ECO:0000256" key="1">
    <source>
        <dbReference type="ARBA" id="ARBA00008517"/>
    </source>
</evidence>
<dbReference type="OrthoDB" id="10266249at2759"/>
<dbReference type="Gene3D" id="1.10.10.2030">
    <property type="entry name" value="DNA/RNA-binding protein Kin17, conserved domain"/>
    <property type="match status" value="1"/>
</dbReference>
<dbReference type="InterPro" id="IPR014722">
    <property type="entry name" value="Rib_uL2_dom2"/>
</dbReference>
<dbReference type="GO" id="GO:0005634">
    <property type="term" value="C:nucleus"/>
    <property type="evidence" value="ECO:0007669"/>
    <property type="project" value="TreeGrafter"/>
</dbReference>
<dbReference type="SMART" id="SM01253">
    <property type="entry name" value="Kin17_mid"/>
    <property type="match status" value="1"/>
</dbReference>
<dbReference type="Pfam" id="PF25095">
    <property type="entry name" value="C2H2-zf_KIN17"/>
    <property type="match status" value="1"/>
</dbReference>
<gene>
    <name evidence="4" type="ORF">CCAM_LOCUS510</name>
</gene>
<dbReference type="EMBL" id="OOIL02000001">
    <property type="protein sequence ID" value="VFQ58734.1"/>
    <property type="molecule type" value="Genomic_DNA"/>
</dbReference>
<feature type="domain" description="C2H2-type" evidence="3">
    <location>
        <begin position="17"/>
        <end position="39"/>
    </location>
</feature>
<sequence length="383" mass="43764">MSNQMKAKGLQKLKYYCESCKKQCRDANGFKCHTMSEGHLRQMEIFGQNPEKFVQGYSLEFETGFFEVLKRCHGPRTRVAAMVVYNEYITNRHHVHMNSSCWNTLTEFVMYLGKSGKCKVEDTEKGWFITYNASADSQELLQKKSRGKRFKNKLVEEKNKEKQIEKQIKRASSSSSSSSAIAKDMGIEKNNNTRIAFAVAASSSSGVVKRHREENHSKFSVFEEEEDAAKVKRKRVRATSACVLEELMMEEEAMKDRGNNRKPHWLCEGLIVKVTNRALSEKGHYNKKGIIRKVLGKYYGEIMMLDDHQPLLRLHQDDLETVIPCIGGVVRIVNGSYRGFNARLLAVDTGNFCAKVQLLDTCCAYQGRVLPEMAYDDICKLNC</sequence>
<dbReference type="FunFam" id="2.30.30.30:FF:000021">
    <property type="entry name" value="DNA/RNA-binding protein KIN17, putative"/>
    <property type="match status" value="1"/>
</dbReference>
<dbReference type="InterPro" id="IPR037321">
    <property type="entry name" value="KIN17-like"/>
</dbReference>
<dbReference type="GO" id="GO:0003690">
    <property type="term" value="F:double-stranded DNA binding"/>
    <property type="evidence" value="ECO:0007669"/>
    <property type="project" value="TreeGrafter"/>
</dbReference>
<accession>A0A484K4V1</accession>
<keyword evidence="5" id="KW-1185">Reference proteome</keyword>
<dbReference type="InterPro" id="IPR019447">
    <property type="entry name" value="DNA/RNA-bd_Kin17_WH-like_dom"/>
</dbReference>
<dbReference type="InterPro" id="IPR041995">
    <property type="entry name" value="KOW_KIN17"/>
</dbReference>
<dbReference type="Gene3D" id="2.30.30.30">
    <property type="match status" value="1"/>
</dbReference>
<protein>
    <recommendedName>
        <fullName evidence="3">C2H2-type domain-containing protein</fullName>
    </recommendedName>
</protein>
<reference evidence="4 5" key="1">
    <citation type="submission" date="2018-04" db="EMBL/GenBank/DDBJ databases">
        <authorList>
            <person name="Vogel A."/>
        </authorList>
    </citation>
    <scope>NUCLEOTIDE SEQUENCE [LARGE SCALE GENOMIC DNA]</scope>
</reference>
<dbReference type="Pfam" id="PF18131">
    <property type="entry name" value="KN17_SH3"/>
    <property type="match status" value="1"/>
</dbReference>
<dbReference type="GO" id="GO:0006260">
    <property type="term" value="P:DNA replication"/>
    <property type="evidence" value="ECO:0007669"/>
    <property type="project" value="TreeGrafter"/>
</dbReference>
<dbReference type="PANTHER" id="PTHR12805">
    <property type="entry name" value="KIN17 KIN, ANTIGENIC DETERMINANT OF RECA PROTEIN HOMOLOG"/>
    <property type="match status" value="1"/>
</dbReference>
<dbReference type="InterPro" id="IPR056767">
    <property type="entry name" value="C2H2-Znf_KIN17"/>
</dbReference>
<feature type="region of interest" description="Disordered" evidence="2">
    <location>
        <begin position="161"/>
        <end position="180"/>
    </location>
</feature>